<evidence type="ECO:0000313" key="1">
    <source>
        <dbReference type="EMBL" id="KDN86745.1"/>
    </source>
</evidence>
<comment type="caution">
    <text evidence="1">The sequence shown here is derived from an EMBL/GenBank/DDBJ whole genome shotgun (WGS) entry which is preliminary data.</text>
</comment>
<keyword evidence="2" id="KW-1185">Reference proteome</keyword>
<protein>
    <submittedName>
        <fullName evidence="1">Uncharacterized protein</fullName>
    </submittedName>
</protein>
<proteinExistence type="predicted"/>
<sequence>MQRRLSGRGDVWELRWTGYPYPADLARALTHPVVGIAGAELSRHRETFEVTYGAACLELREWV</sequence>
<reference evidence="1 2" key="1">
    <citation type="submission" date="2014-05" db="EMBL/GenBank/DDBJ databases">
        <title>Draft Genome Sequence of Kitasatospora cheerisanensis KCTC 2395.</title>
        <authorList>
            <person name="Nam D.H."/>
        </authorList>
    </citation>
    <scope>NUCLEOTIDE SEQUENCE [LARGE SCALE GENOMIC DNA]</scope>
    <source>
        <strain evidence="1 2">KCTC 2395</strain>
    </source>
</reference>
<organism evidence="1 2">
    <name type="scientific">Kitasatospora cheerisanensis KCTC 2395</name>
    <dbReference type="NCBI Taxonomy" id="1348663"/>
    <lineage>
        <taxon>Bacteria</taxon>
        <taxon>Bacillati</taxon>
        <taxon>Actinomycetota</taxon>
        <taxon>Actinomycetes</taxon>
        <taxon>Kitasatosporales</taxon>
        <taxon>Streptomycetaceae</taxon>
        <taxon>Kitasatospora</taxon>
    </lineage>
</organism>
<dbReference type="HOGENOM" id="CLU_2879926_0_0_11"/>
<dbReference type="AlphaFoldDB" id="A0A066Z9D0"/>
<gene>
    <name evidence="1" type="ORF">KCH_14790</name>
</gene>
<evidence type="ECO:0000313" key="2">
    <source>
        <dbReference type="Proteomes" id="UP000027178"/>
    </source>
</evidence>
<name>A0A066Z9D0_9ACTN</name>
<dbReference type="Proteomes" id="UP000027178">
    <property type="component" value="Unassembled WGS sequence"/>
</dbReference>
<dbReference type="EMBL" id="JNBY01000054">
    <property type="protein sequence ID" value="KDN86745.1"/>
    <property type="molecule type" value="Genomic_DNA"/>
</dbReference>
<accession>A0A066Z9D0</accession>
<dbReference type="PATRIC" id="fig|1348663.4.peg.1420"/>